<proteinExistence type="predicted"/>
<dbReference type="Pfam" id="PF11074">
    <property type="entry name" value="DUF2779"/>
    <property type="match status" value="1"/>
</dbReference>
<dbReference type="InterPro" id="IPR001849">
    <property type="entry name" value="PH_domain"/>
</dbReference>
<evidence type="ECO:0000313" key="3">
    <source>
        <dbReference type="Proteomes" id="UP000683551"/>
    </source>
</evidence>
<evidence type="ECO:0000259" key="1">
    <source>
        <dbReference type="PROSITE" id="PS50003"/>
    </source>
</evidence>
<dbReference type="AlphaFoldDB" id="A0A9E6MXI3"/>
<dbReference type="InterPro" id="IPR021301">
    <property type="entry name" value="DUF2779"/>
</dbReference>
<feature type="domain" description="PH" evidence="1">
    <location>
        <begin position="1"/>
        <end position="60"/>
    </location>
</feature>
<sequence>MANMPKSSTARLEHPKTCQALFQLFLQGRAVTKEVDLGVETFARGEEVKSWIQAAQIVIQQQVEPIATTGPHCDQPYSCGFYDYCSKDEPQAEMPIYWLPRLNRQAWIEQGIIDLKDIPVEELNPVQQRVRDCTIRDKVFFDRKGAVEDLAHAPLPLYFLDFETIQFAVPIWVGTRPYQQIPFQFSLHRFTPKGELLQDEFLDISGNDPSRPFAEYLVKCMRKRGAVFVYSAAFEKSRISELAERFPDLAPSLLAINERVIDLLPIARNRYYHPSQHGSWSIKKVLPAVAPELRYDALEGVQDGGMAMDAYLEAIDADTSAERKAQIQQQLLTYCRLDTYAMVRLWQAFSGQKTKGSKHAKTI</sequence>
<accession>A0A9E6MXI3</accession>
<dbReference type="PROSITE" id="PS50003">
    <property type="entry name" value="PH_DOMAIN"/>
    <property type="match status" value="1"/>
</dbReference>
<dbReference type="EMBL" id="CP071137">
    <property type="protein sequence ID" value="QWY78059.1"/>
    <property type="molecule type" value="Genomic_DNA"/>
</dbReference>
<evidence type="ECO:0000313" key="2">
    <source>
        <dbReference type="EMBL" id="QWY78059.1"/>
    </source>
</evidence>
<gene>
    <name evidence="2" type="ORF">JZL65_02965</name>
</gene>
<reference evidence="2" key="1">
    <citation type="submission" date="2021-02" db="EMBL/GenBank/DDBJ databases">
        <title>Comparative genomics of Ferrovum myxofaciens strains, predominant extremophile bacteria forming large biofilm stalactites in acid mine ecosystems.</title>
        <authorList>
            <person name="Burkartova K."/>
            <person name="Ridl J."/>
            <person name="Pajer P."/>
            <person name="Falteisek L."/>
        </authorList>
    </citation>
    <scope>NUCLEOTIDE SEQUENCE</scope>
    <source>
        <strain evidence="2">MI1III</strain>
    </source>
</reference>
<organism evidence="2 3">
    <name type="scientific">Ferrovum myxofaciens</name>
    <dbReference type="NCBI Taxonomy" id="416213"/>
    <lineage>
        <taxon>Bacteria</taxon>
        <taxon>Pseudomonadati</taxon>
        <taxon>Pseudomonadota</taxon>
        <taxon>Betaproteobacteria</taxon>
        <taxon>Ferrovales</taxon>
        <taxon>Ferrovaceae</taxon>
        <taxon>Ferrovum</taxon>
    </lineage>
</organism>
<protein>
    <submittedName>
        <fullName evidence="2">DUF2779 domain-containing protein</fullName>
    </submittedName>
</protein>
<dbReference type="Proteomes" id="UP000683551">
    <property type="component" value="Chromosome"/>
</dbReference>
<name>A0A9E6MXI3_9PROT</name>